<dbReference type="PANTHER" id="PTHR24276:SF91">
    <property type="entry name" value="AT26814P-RELATED"/>
    <property type="match status" value="1"/>
</dbReference>
<keyword evidence="15" id="KW-1185">Reference proteome</keyword>
<dbReference type="EC" id="3.4.21.4" evidence="11"/>
<organism evidence="15 16">
    <name type="scientific">Drosophila suzukii</name>
    <name type="common">Spotted-wing drosophila fruit fly</name>
    <dbReference type="NCBI Taxonomy" id="28584"/>
    <lineage>
        <taxon>Eukaryota</taxon>
        <taxon>Metazoa</taxon>
        <taxon>Ecdysozoa</taxon>
        <taxon>Arthropoda</taxon>
        <taxon>Hexapoda</taxon>
        <taxon>Insecta</taxon>
        <taxon>Pterygota</taxon>
        <taxon>Neoptera</taxon>
        <taxon>Endopterygota</taxon>
        <taxon>Diptera</taxon>
        <taxon>Brachycera</taxon>
        <taxon>Muscomorpha</taxon>
        <taxon>Ephydroidea</taxon>
        <taxon>Drosophilidae</taxon>
        <taxon>Drosophila</taxon>
        <taxon>Sophophora</taxon>
    </lineage>
</organism>
<dbReference type="GO" id="GO:0005576">
    <property type="term" value="C:extracellular region"/>
    <property type="evidence" value="ECO:0007669"/>
    <property type="project" value="UniProtKB-SubCell"/>
</dbReference>
<accession>A0AB39ZEJ2</accession>
<dbReference type="InterPro" id="IPR033116">
    <property type="entry name" value="TRYPSIN_SER"/>
</dbReference>
<feature type="domain" description="Peptidase S1" evidence="14">
    <location>
        <begin position="40"/>
        <end position="269"/>
    </location>
</feature>
<dbReference type="PRINTS" id="PR00722">
    <property type="entry name" value="CHYMOTRYPSIN"/>
</dbReference>
<keyword evidence="3" id="KW-0964">Secreted</keyword>
<evidence type="ECO:0000256" key="12">
    <source>
        <dbReference type="RuleBase" id="RU363034"/>
    </source>
</evidence>
<dbReference type="InterPro" id="IPR043504">
    <property type="entry name" value="Peptidase_S1_PA_chymotrypsin"/>
</dbReference>
<dbReference type="GO" id="GO:0004252">
    <property type="term" value="F:serine-type endopeptidase activity"/>
    <property type="evidence" value="ECO:0007669"/>
    <property type="project" value="UniProtKB-EC"/>
</dbReference>
<evidence type="ECO:0000313" key="15">
    <source>
        <dbReference type="Proteomes" id="UP001652628"/>
    </source>
</evidence>
<dbReference type="Proteomes" id="UP001652628">
    <property type="component" value="Chromosome 3"/>
</dbReference>
<comment type="catalytic activity">
    <reaction evidence="10">
        <text>Preferential cleavage: Arg-|-Xaa, Lys-|-Xaa.</text>
        <dbReference type="EC" id="3.4.21.4"/>
    </reaction>
</comment>
<dbReference type="CTD" id="38680"/>
<evidence type="ECO:0000256" key="11">
    <source>
        <dbReference type="ARBA" id="ARBA00038868"/>
    </source>
</evidence>
<comment type="subcellular location">
    <subcellularLocation>
        <location evidence="1">Secreted</location>
        <location evidence="1">Extracellular space</location>
    </subcellularLocation>
</comment>
<dbReference type="RefSeq" id="XP_016934109.1">
    <property type="nucleotide sequence ID" value="XM_017078620.4"/>
</dbReference>
<keyword evidence="5 13" id="KW-0732">Signal</keyword>
<evidence type="ECO:0000256" key="9">
    <source>
        <dbReference type="ARBA" id="ARBA00023157"/>
    </source>
</evidence>
<dbReference type="PROSITE" id="PS50240">
    <property type="entry name" value="TRYPSIN_DOM"/>
    <property type="match status" value="1"/>
</dbReference>
<gene>
    <name evidence="16" type="primary">yip7</name>
</gene>
<sequence>MKVLVVLVLALASASAGLLPKVAPLHPRDRVSSPSITGRITNGKVAVADQFPYQVGLAFSSSGGSWWCGGSIIGASWVLTAAHCTDGATSVTINYGATVRTSPKFTQTVASKNFIQHESYQSLLIRNDISLIKTDPIAFSAAVNEIALPAESSTYSTYVGKTAVASGWGLTSDSATAVAKDLQYVDLTVIEKSVCQKTYGTMIVTDRVVCVDTTSKASTCQGDSGGPLALEGVLIGATSFGSSSGCEAGLPAAFTNVSYFRSWIKTNAGI</sequence>
<keyword evidence="4 12" id="KW-0645">Protease</keyword>
<dbReference type="PROSITE" id="PS00134">
    <property type="entry name" value="TRYPSIN_HIS"/>
    <property type="match status" value="1"/>
</dbReference>
<reference evidence="16" key="1">
    <citation type="submission" date="2025-08" db="UniProtKB">
        <authorList>
            <consortium name="RefSeq"/>
        </authorList>
    </citation>
    <scope>IDENTIFICATION</scope>
</reference>
<evidence type="ECO:0000256" key="4">
    <source>
        <dbReference type="ARBA" id="ARBA00022670"/>
    </source>
</evidence>
<dbReference type="SMART" id="SM00020">
    <property type="entry name" value="Tryp_SPc"/>
    <property type="match status" value="1"/>
</dbReference>
<dbReference type="FunFam" id="2.40.10.10:FF:000025">
    <property type="entry name" value="serine proteases 1/2"/>
    <property type="match status" value="1"/>
</dbReference>
<protein>
    <recommendedName>
        <fullName evidence="11">trypsin</fullName>
        <ecNumber evidence="11">3.4.21.4</ecNumber>
    </recommendedName>
</protein>
<dbReference type="GeneID" id="108013029"/>
<evidence type="ECO:0000256" key="8">
    <source>
        <dbReference type="ARBA" id="ARBA00023145"/>
    </source>
</evidence>
<keyword evidence="7 12" id="KW-0720">Serine protease</keyword>
<dbReference type="Gene3D" id="2.40.10.10">
    <property type="entry name" value="Trypsin-like serine proteases"/>
    <property type="match status" value="2"/>
</dbReference>
<dbReference type="GO" id="GO:0006508">
    <property type="term" value="P:proteolysis"/>
    <property type="evidence" value="ECO:0007669"/>
    <property type="project" value="UniProtKB-KW"/>
</dbReference>
<evidence type="ECO:0000259" key="14">
    <source>
        <dbReference type="PROSITE" id="PS50240"/>
    </source>
</evidence>
<feature type="signal peptide" evidence="13">
    <location>
        <begin position="1"/>
        <end position="16"/>
    </location>
</feature>
<dbReference type="InterPro" id="IPR009003">
    <property type="entry name" value="Peptidase_S1_PA"/>
</dbReference>
<evidence type="ECO:0000256" key="7">
    <source>
        <dbReference type="ARBA" id="ARBA00022825"/>
    </source>
</evidence>
<dbReference type="FunFam" id="2.40.10.10:FF:000043">
    <property type="entry name" value="serine proteases 1/2"/>
    <property type="match status" value="1"/>
</dbReference>
<feature type="chain" id="PRO_5044330268" description="trypsin" evidence="13">
    <location>
        <begin position="17"/>
        <end position="270"/>
    </location>
</feature>
<keyword evidence="9" id="KW-1015">Disulfide bond</keyword>
<keyword evidence="6 12" id="KW-0378">Hydrolase</keyword>
<dbReference type="Pfam" id="PF00089">
    <property type="entry name" value="Trypsin"/>
    <property type="match status" value="1"/>
</dbReference>
<evidence type="ECO:0000256" key="6">
    <source>
        <dbReference type="ARBA" id="ARBA00022801"/>
    </source>
</evidence>
<dbReference type="InterPro" id="IPR018114">
    <property type="entry name" value="TRYPSIN_HIS"/>
</dbReference>
<evidence type="ECO:0000313" key="16">
    <source>
        <dbReference type="RefSeq" id="XP_016934109.1"/>
    </source>
</evidence>
<evidence type="ECO:0000256" key="3">
    <source>
        <dbReference type="ARBA" id="ARBA00022525"/>
    </source>
</evidence>
<evidence type="ECO:0000256" key="2">
    <source>
        <dbReference type="ARBA" id="ARBA00007664"/>
    </source>
</evidence>
<dbReference type="PROSITE" id="PS00135">
    <property type="entry name" value="TRYPSIN_SER"/>
    <property type="match status" value="1"/>
</dbReference>
<keyword evidence="8" id="KW-0865">Zymogen</keyword>
<dbReference type="PANTHER" id="PTHR24276">
    <property type="entry name" value="POLYSERASE-RELATED"/>
    <property type="match status" value="1"/>
</dbReference>
<proteinExistence type="inferred from homology"/>
<name>A0AB39ZEJ2_DROSZ</name>
<dbReference type="InterPro" id="IPR050430">
    <property type="entry name" value="Peptidase_S1"/>
</dbReference>
<dbReference type="InterPro" id="IPR001254">
    <property type="entry name" value="Trypsin_dom"/>
</dbReference>
<evidence type="ECO:0000256" key="1">
    <source>
        <dbReference type="ARBA" id="ARBA00004239"/>
    </source>
</evidence>
<comment type="similarity">
    <text evidence="2">Belongs to the peptidase S1 family.</text>
</comment>
<evidence type="ECO:0000256" key="5">
    <source>
        <dbReference type="ARBA" id="ARBA00022729"/>
    </source>
</evidence>
<dbReference type="InterPro" id="IPR001314">
    <property type="entry name" value="Peptidase_S1A"/>
</dbReference>
<dbReference type="AlphaFoldDB" id="A0AB39ZEJ2"/>
<dbReference type="SUPFAM" id="SSF50494">
    <property type="entry name" value="Trypsin-like serine proteases"/>
    <property type="match status" value="1"/>
</dbReference>
<evidence type="ECO:0000256" key="13">
    <source>
        <dbReference type="SAM" id="SignalP"/>
    </source>
</evidence>
<dbReference type="CDD" id="cd00190">
    <property type="entry name" value="Tryp_SPc"/>
    <property type="match status" value="1"/>
</dbReference>
<evidence type="ECO:0000256" key="10">
    <source>
        <dbReference type="ARBA" id="ARBA00036320"/>
    </source>
</evidence>